<reference evidence="3" key="1">
    <citation type="submission" date="2020-06" db="EMBL/GenBank/DDBJ databases">
        <authorList>
            <person name="Li T."/>
            <person name="Hu X."/>
            <person name="Zhang T."/>
            <person name="Song X."/>
            <person name="Zhang H."/>
            <person name="Dai N."/>
            <person name="Sheng W."/>
            <person name="Hou X."/>
            <person name="Wei L."/>
        </authorList>
    </citation>
    <scope>NUCLEOTIDE SEQUENCE</scope>
    <source>
        <strain evidence="3">KEN1</strain>
        <tissue evidence="3">Leaf</tissue>
    </source>
</reference>
<dbReference type="InterPro" id="IPR010255">
    <property type="entry name" value="Haem_peroxidase_sf"/>
</dbReference>
<comment type="caution">
    <text evidence="3">The sequence shown here is derived from an EMBL/GenBank/DDBJ whole genome shotgun (WGS) entry which is preliminary data.</text>
</comment>
<organism evidence="3">
    <name type="scientific">Sesamum latifolium</name>
    <dbReference type="NCBI Taxonomy" id="2727402"/>
    <lineage>
        <taxon>Eukaryota</taxon>
        <taxon>Viridiplantae</taxon>
        <taxon>Streptophyta</taxon>
        <taxon>Embryophyta</taxon>
        <taxon>Tracheophyta</taxon>
        <taxon>Spermatophyta</taxon>
        <taxon>Magnoliopsida</taxon>
        <taxon>eudicotyledons</taxon>
        <taxon>Gunneridae</taxon>
        <taxon>Pentapetalae</taxon>
        <taxon>asterids</taxon>
        <taxon>lamiids</taxon>
        <taxon>Lamiales</taxon>
        <taxon>Pedaliaceae</taxon>
        <taxon>Sesamum</taxon>
    </lineage>
</organism>
<dbReference type="AlphaFoldDB" id="A0AAW2Y1C0"/>
<dbReference type="GO" id="GO:0006979">
    <property type="term" value="P:response to oxidative stress"/>
    <property type="evidence" value="ECO:0007669"/>
    <property type="project" value="InterPro"/>
</dbReference>
<dbReference type="GO" id="GO:0020037">
    <property type="term" value="F:heme binding"/>
    <property type="evidence" value="ECO:0007669"/>
    <property type="project" value="InterPro"/>
</dbReference>
<reference evidence="3" key="2">
    <citation type="journal article" date="2024" name="Plant">
        <title>Genomic evolution and insights into agronomic trait innovations of Sesamum species.</title>
        <authorList>
            <person name="Miao H."/>
            <person name="Wang L."/>
            <person name="Qu L."/>
            <person name="Liu H."/>
            <person name="Sun Y."/>
            <person name="Le M."/>
            <person name="Wang Q."/>
            <person name="Wei S."/>
            <person name="Zheng Y."/>
            <person name="Lin W."/>
            <person name="Duan Y."/>
            <person name="Cao H."/>
            <person name="Xiong S."/>
            <person name="Wang X."/>
            <person name="Wei L."/>
            <person name="Li C."/>
            <person name="Ma Q."/>
            <person name="Ju M."/>
            <person name="Zhao R."/>
            <person name="Li G."/>
            <person name="Mu C."/>
            <person name="Tian Q."/>
            <person name="Mei H."/>
            <person name="Zhang T."/>
            <person name="Gao T."/>
            <person name="Zhang H."/>
        </authorList>
    </citation>
    <scope>NUCLEOTIDE SEQUENCE</scope>
    <source>
        <strain evidence="3">KEN1</strain>
    </source>
</reference>
<dbReference type="PROSITE" id="PS50873">
    <property type="entry name" value="PEROXIDASE_4"/>
    <property type="match status" value="1"/>
</dbReference>
<dbReference type="InterPro" id="IPR002016">
    <property type="entry name" value="Haem_peroxidase"/>
</dbReference>
<feature type="domain" description="Plant heme peroxidase family profile" evidence="2">
    <location>
        <begin position="10"/>
        <end position="58"/>
    </location>
</feature>
<proteinExistence type="inferred from homology"/>
<evidence type="ECO:0000259" key="2">
    <source>
        <dbReference type="PROSITE" id="PS50873"/>
    </source>
</evidence>
<evidence type="ECO:0000256" key="1">
    <source>
        <dbReference type="RuleBase" id="RU004241"/>
    </source>
</evidence>
<protein>
    <submittedName>
        <fullName evidence="3">Lignin-forming anionic peroxidase</fullName>
    </submittedName>
</protein>
<gene>
    <name evidence="3" type="ORF">Slati_0580100</name>
</gene>
<keyword evidence="3" id="KW-0575">Peroxidase</keyword>
<name>A0AAW2Y1C0_9LAMI</name>
<dbReference type="Pfam" id="PF00141">
    <property type="entry name" value="peroxidase"/>
    <property type="match status" value="1"/>
</dbReference>
<evidence type="ECO:0000313" key="3">
    <source>
        <dbReference type="EMBL" id="KAL0459529.1"/>
    </source>
</evidence>
<dbReference type="EMBL" id="JACGWN010000002">
    <property type="protein sequence ID" value="KAL0459529.1"/>
    <property type="molecule type" value="Genomic_DNA"/>
</dbReference>
<dbReference type="Gene3D" id="1.10.520.10">
    <property type="match status" value="1"/>
</dbReference>
<sequence>MVLPEPPGLLVSCADVLAAAARDASAAVGAPLRLGRRDSTTASRSLEEAIFLVSETVL</sequence>
<comment type="similarity">
    <text evidence="1">Belongs to the peroxidase family.</text>
</comment>
<keyword evidence="3" id="KW-0560">Oxidoreductase</keyword>
<dbReference type="SUPFAM" id="SSF48113">
    <property type="entry name" value="Heme-dependent peroxidases"/>
    <property type="match status" value="1"/>
</dbReference>
<accession>A0AAW2Y1C0</accession>
<dbReference type="GO" id="GO:0004601">
    <property type="term" value="F:peroxidase activity"/>
    <property type="evidence" value="ECO:0007669"/>
    <property type="project" value="UniProtKB-KW"/>
</dbReference>